<evidence type="ECO:0000313" key="1">
    <source>
        <dbReference type="EMBL" id="CAG7581150.1"/>
    </source>
</evidence>
<sequence>MNKYEIKIEDFTRERVLVGGSRGNKLREQLNIDHIYSSYDEIEFIFPSNTLATNSSFFEGLFQDIIFKLGQDKFLDKFKFIGYDCDIDIAEAIYNVDREKKYNKK</sequence>
<name>A0A8D9CC01_9VIRU</name>
<reference evidence="1" key="1">
    <citation type="submission" date="2021-06" db="EMBL/GenBank/DDBJ databases">
        <authorList>
            <person name="Gannon L."/>
            <person name="Redgwell R T."/>
            <person name="Michniewski S."/>
            <person name="Harrison D C."/>
            <person name="Millard A."/>
        </authorList>
    </citation>
    <scope>NUCLEOTIDE SEQUENCE</scope>
</reference>
<gene>
    <name evidence="1" type="ORF">SLAVMIC_00699</name>
</gene>
<accession>A0A8D9CC01</accession>
<proteinExistence type="predicted"/>
<evidence type="ECO:0008006" key="2">
    <source>
        <dbReference type="Google" id="ProtNLM"/>
    </source>
</evidence>
<dbReference type="EMBL" id="OU342829">
    <property type="protein sequence ID" value="CAG7581150.1"/>
    <property type="molecule type" value="Genomic_DNA"/>
</dbReference>
<organism evidence="1">
    <name type="scientific">uncultured marine phage</name>
    <dbReference type="NCBI Taxonomy" id="707152"/>
    <lineage>
        <taxon>Viruses</taxon>
        <taxon>environmental samples</taxon>
    </lineage>
</organism>
<protein>
    <recommendedName>
        <fullName evidence="2">DUF4325 domain-containing protein</fullName>
    </recommendedName>
</protein>